<reference evidence="5" key="3">
    <citation type="submission" date="2025-04" db="UniProtKB">
        <authorList>
            <consortium name="RefSeq"/>
        </authorList>
    </citation>
    <scope>IDENTIFICATION</scope>
    <source>
        <strain evidence="5">CBS 781.70</strain>
    </source>
</reference>
<keyword evidence="4" id="KW-1185">Reference proteome</keyword>
<evidence type="ECO:0000313" key="3">
    <source>
        <dbReference type="EMBL" id="KAF1812610.1"/>
    </source>
</evidence>
<feature type="transmembrane region" description="Helical" evidence="2">
    <location>
        <begin position="139"/>
        <end position="161"/>
    </location>
</feature>
<feature type="compositionally biased region" description="Polar residues" evidence="1">
    <location>
        <begin position="226"/>
        <end position="235"/>
    </location>
</feature>
<reference evidence="5" key="2">
    <citation type="submission" date="2020-04" db="EMBL/GenBank/DDBJ databases">
        <authorList>
            <consortium name="NCBI Genome Project"/>
        </authorList>
    </citation>
    <scope>NUCLEOTIDE SEQUENCE</scope>
    <source>
        <strain evidence="5">CBS 781.70</strain>
    </source>
</reference>
<evidence type="ECO:0000256" key="2">
    <source>
        <dbReference type="SAM" id="Phobius"/>
    </source>
</evidence>
<organism evidence="3">
    <name type="scientific">Eremomyces bilateralis CBS 781.70</name>
    <dbReference type="NCBI Taxonomy" id="1392243"/>
    <lineage>
        <taxon>Eukaryota</taxon>
        <taxon>Fungi</taxon>
        <taxon>Dikarya</taxon>
        <taxon>Ascomycota</taxon>
        <taxon>Pezizomycotina</taxon>
        <taxon>Dothideomycetes</taxon>
        <taxon>Dothideomycetes incertae sedis</taxon>
        <taxon>Eremomycetales</taxon>
        <taxon>Eremomycetaceae</taxon>
        <taxon>Eremomyces</taxon>
    </lineage>
</organism>
<evidence type="ECO:0000313" key="5">
    <source>
        <dbReference type="RefSeq" id="XP_033534241.1"/>
    </source>
</evidence>
<feature type="transmembrane region" description="Helical" evidence="2">
    <location>
        <begin position="54"/>
        <end position="72"/>
    </location>
</feature>
<gene>
    <name evidence="3 5" type="ORF">P152DRAFT_343991</name>
</gene>
<feature type="region of interest" description="Disordered" evidence="1">
    <location>
        <begin position="206"/>
        <end position="262"/>
    </location>
</feature>
<feature type="region of interest" description="Disordered" evidence="1">
    <location>
        <begin position="170"/>
        <end position="193"/>
    </location>
</feature>
<dbReference type="Proteomes" id="UP000504638">
    <property type="component" value="Unplaced"/>
</dbReference>
<feature type="compositionally biased region" description="Polar residues" evidence="1">
    <location>
        <begin position="175"/>
        <end position="184"/>
    </location>
</feature>
<name>A0A6G1G3W8_9PEZI</name>
<dbReference type="OrthoDB" id="5342507at2759"/>
<reference evidence="3 5" key="1">
    <citation type="submission" date="2020-01" db="EMBL/GenBank/DDBJ databases">
        <authorList>
            <consortium name="DOE Joint Genome Institute"/>
            <person name="Haridas S."/>
            <person name="Albert R."/>
            <person name="Binder M."/>
            <person name="Bloem J."/>
            <person name="Labutti K."/>
            <person name="Salamov A."/>
            <person name="Andreopoulos B."/>
            <person name="Baker S.E."/>
            <person name="Barry K."/>
            <person name="Bills G."/>
            <person name="Bluhm B.H."/>
            <person name="Cannon C."/>
            <person name="Castanera R."/>
            <person name="Culley D.E."/>
            <person name="Daum C."/>
            <person name="Ezra D."/>
            <person name="Gonzalez J.B."/>
            <person name="Henrissat B."/>
            <person name="Kuo A."/>
            <person name="Liang C."/>
            <person name="Lipzen A."/>
            <person name="Lutzoni F."/>
            <person name="Magnuson J."/>
            <person name="Mondo S."/>
            <person name="Nolan M."/>
            <person name="Ohm R."/>
            <person name="Pangilinan J."/>
            <person name="Park H.-J."/>
            <person name="Ramirez L."/>
            <person name="Alfaro M."/>
            <person name="Sun H."/>
            <person name="Tritt A."/>
            <person name="Yoshinaga Y."/>
            <person name="Zwiers L.-H."/>
            <person name="Turgeon B.G."/>
            <person name="Goodwin S.B."/>
            <person name="Spatafora J.W."/>
            <person name="Crous P.W."/>
            <person name="Grigoriev I.V."/>
        </authorList>
    </citation>
    <scope>NUCLEOTIDE SEQUENCE</scope>
    <source>
        <strain evidence="3 5">CBS 781.70</strain>
    </source>
</reference>
<accession>A0A6G1G3W8</accession>
<evidence type="ECO:0000256" key="1">
    <source>
        <dbReference type="SAM" id="MobiDB-lite"/>
    </source>
</evidence>
<keyword evidence="2" id="KW-1133">Transmembrane helix</keyword>
<evidence type="ECO:0000313" key="4">
    <source>
        <dbReference type="Proteomes" id="UP000504638"/>
    </source>
</evidence>
<protein>
    <recommendedName>
        <fullName evidence="6">MARVEL domain-containing protein</fullName>
    </recommendedName>
</protein>
<evidence type="ECO:0008006" key="6">
    <source>
        <dbReference type="Google" id="ProtNLM"/>
    </source>
</evidence>
<dbReference type="GeneID" id="54415921"/>
<dbReference type="AlphaFoldDB" id="A0A6G1G3W8"/>
<feature type="transmembrane region" description="Helical" evidence="2">
    <location>
        <begin position="77"/>
        <end position="99"/>
    </location>
</feature>
<sequence>MALGRSLLKLLQTVLYAIEFCCAAIILGIFSYFLAVLAKNDLDIPRWQQAVEGISGAAALYLIFAVLLTCFLGGKPFFAFLAIALDVLFCGGFIAIAILTRDGANSCTGDVKTPFGDGPGEKEAPGAGDYATACRLNKVAFAVSIIGAGLFLISALIQLALGRNYQKEKRYGPSPANNYTSGTGSHWWRRNRGPRTTKEAYAAEPEYAPASESGLTGGPRDVLPEGSTNGTNASYGTGYHTAPTGTSTGNPYEYNRTPATNY</sequence>
<dbReference type="RefSeq" id="XP_033534241.1">
    <property type="nucleotide sequence ID" value="XM_033675351.1"/>
</dbReference>
<proteinExistence type="predicted"/>
<keyword evidence="2" id="KW-0472">Membrane</keyword>
<dbReference type="EMBL" id="ML975157">
    <property type="protein sequence ID" value="KAF1812610.1"/>
    <property type="molecule type" value="Genomic_DNA"/>
</dbReference>
<feature type="transmembrane region" description="Helical" evidence="2">
    <location>
        <begin position="14"/>
        <end position="34"/>
    </location>
</feature>
<keyword evidence="2" id="KW-0812">Transmembrane</keyword>